<protein>
    <submittedName>
        <fullName evidence="1">Uncharacterized protein</fullName>
    </submittedName>
</protein>
<evidence type="ECO:0000313" key="2">
    <source>
        <dbReference type="Proteomes" id="UP000790709"/>
    </source>
</evidence>
<proteinExistence type="predicted"/>
<gene>
    <name evidence="1" type="ORF">BV22DRAFT_1198350</name>
</gene>
<keyword evidence="2" id="KW-1185">Reference proteome</keyword>
<reference evidence="1" key="1">
    <citation type="journal article" date="2021" name="New Phytol.">
        <title>Evolutionary innovations through gain and loss of genes in the ectomycorrhizal Boletales.</title>
        <authorList>
            <person name="Wu G."/>
            <person name="Miyauchi S."/>
            <person name="Morin E."/>
            <person name="Kuo A."/>
            <person name="Drula E."/>
            <person name="Varga T."/>
            <person name="Kohler A."/>
            <person name="Feng B."/>
            <person name="Cao Y."/>
            <person name="Lipzen A."/>
            <person name="Daum C."/>
            <person name="Hundley H."/>
            <person name="Pangilinan J."/>
            <person name="Johnson J."/>
            <person name="Barry K."/>
            <person name="LaButti K."/>
            <person name="Ng V."/>
            <person name="Ahrendt S."/>
            <person name="Min B."/>
            <person name="Choi I.G."/>
            <person name="Park H."/>
            <person name="Plett J.M."/>
            <person name="Magnuson J."/>
            <person name="Spatafora J.W."/>
            <person name="Nagy L.G."/>
            <person name="Henrissat B."/>
            <person name="Grigoriev I.V."/>
            <person name="Yang Z.L."/>
            <person name="Xu J."/>
            <person name="Martin F.M."/>
        </authorList>
    </citation>
    <scope>NUCLEOTIDE SEQUENCE</scope>
    <source>
        <strain evidence="1">KUC20120723A-06</strain>
    </source>
</reference>
<dbReference type="Proteomes" id="UP000790709">
    <property type="component" value="Unassembled WGS sequence"/>
</dbReference>
<evidence type="ECO:0000313" key="1">
    <source>
        <dbReference type="EMBL" id="KAH7921226.1"/>
    </source>
</evidence>
<name>A0ACB8B7Q4_9AGAM</name>
<sequence length="296" mass="34019">MANLPIELVRKVFETATVDHPTYAPKFTLISRDVREWTEPLMYETVILSSKMACKGFLRAINRKGPEFIARHVKVLNIQQPETPDVQYFPIIKSIVQACIGVTNLCCWSYDPSSHFTRWLCATDLHPRRLCLRTRDLSSYDGIYGDSYDGPDMSVPAFYSGLTHLEFGDPWAYMSYAADIARLPQLTYLALHFIEPDARSGMDEQASHFRTILSSESLQVFVLLCRAYQDENGRKRTFYVEEQIRDPRLLMMPWVDPPSRWATECWSEGPTMWDRAEAMVQGRSVEAPAIGEMLKV</sequence>
<organism evidence="1 2">
    <name type="scientific">Leucogyrophana mollusca</name>
    <dbReference type="NCBI Taxonomy" id="85980"/>
    <lineage>
        <taxon>Eukaryota</taxon>
        <taxon>Fungi</taxon>
        <taxon>Dikarya</taxon>
        <taxon>Basidiomycota</taxon>
        <taxon>Agaricomycotina</taxon>
        <taxon>Agaricomycetes</taxon>
        <taxon>Agaricomycetidae</taxon>
        <taxon>Boletales</taxon>
        <taxon>Boletales incertae sedis</taxon>
        <taxon>Leucogyrophana</taxon>
    </lineage>
</organism>
<dbReference type="EMBL" id="MU266536">
    <property type="protein sequence ID" value="KAH7921226.1"/>
    <property type="molecule type" value="Genomic_DNA"/>
</dbReference>
<comment type="caution">
    <text evidence="1">The sequence shown here is derived from an EMBL/GenBank/DDBJ whole genome shotgun (WGS) entry which is preliminary data.</text>
</comment>
<accession>A0ACB8B7Q4</accession>